<dbReference type="Proteomes" id="UP000595140">
    <property type="component" value="Unassembled WGS sequence"/>
</dbReference>
<sequence>MKNKQPAFHRVQAHHLVSKLSPSEQVYAITRSQVRLHRRDDNLPRCALQISNLLRCAPSLQHPTCQFGTPAVQLATIGSESESITVQLANSPVCHIPWRATSRHNPESTSQSLVSSSVAEAKGSLGYVIPIMAIMHMFLVDITKDIQVEMDYTWSIDVATFNRSNIPRDVCDQEEEGAEDSGEEEKELVGNQGDNPVVPFEATSQWSSYSRASHFSSSHSSHRSLLQRILDTISQVMMVGIIRLTWTQHKAVVVCFACLGTKHAHGGEIEAKPLKVCFGFPPGGPTEVVGSFGVGDGFICVVVGMGWFWTVLAGVCAEERDLLVVNWLPESFASIVKEEFCSQVAGNIKICWIALSCWLFLSLILRIAFLESKCKSMGPCWIEMAQLRPTIAASISPSSEEFCVCKWVLIAPRNSPSFVRRIAAPTIESPATDTSVLRVVLSPVHLKVLILVNFICDDPWGTLFEHSAGSRFWGGCLKMMVQYDAVSLWCEGDLALWFEEECSGAVILVRGRRSWKQLSPEVLPEKLRKLHLPSRGLKSSSRYKGLPSVTFSDNEVASLCSKFWQTLVGKFPKGRPSLSSIRASIEKIGFSSSPKVFRWTNDFDPTVDSPLTPVWIGFAGLPIHLFEPNALFSIGNLIGTPLKMDNATLMLSRPSVAHLCIELDLTKELPRAVWIHLGSLSFLQPVNYEDLPDFCKRCKTFGHTTCKKAGKATRWIRRDLRLNHEEDKGGDLVFKSSVPPSSMVNTTCVNVPLNGSSSTYADRITQKDMSLRAVEDLLPGNLIPPTSLAPLGNDERKSDPVTTYPNKYTEAVHVSTAPDTPVQLSTINLDVQRS</sequence>
<protein>
    <submittedName>
        <fullName evidence="2">Uncharacterized protein</fullName>
    </submittedName>
</protein>
<name>A0A484M6R7_9ASTE</name>
<feature type="compositionally biased region" description="Acidic residues" evidence="1">
    <location>
        <begin position="172"/>
        <end position="186"/>
    </location>
</feature>
<dbReference type="EMBL" id="OOIL02002806">
    <property type="protein sequence ID" value="VFQ84581.1"/>
    <property type="molecule type" value="Genomic_DNA"/>
</dbReference>
<dbReference type="AlphaFoldDB" id="A0A484M6R7"/>
<organism evidence="2 3">
    <name type="scientific">Cuscuta campestris</name>
    <dbReference type="NCBI Taxonomy" id="132261"/>
    <lineage>
        <taxon>Eukaryota</taxon>
        <taxon>Viridiplantae</taxon>
        <taxon>Streptophyta</taxon>
        <taxon>Embryophyta</taxon>
        <taxon>Tracheophyta</taxon>
        <taxon>Spermatophyta</taxon>
        <taxon>Magnoliopsida</taxon>
        <taxon>eudicotyledons</taxon>
        <taxon>Gunneridae</taxon>
        <taxon>Pentapetalae</taxon>
        <taxon>asterids</taxon>
        <taxon>lamiids</taxon>
        <taxon>Solanales</taxon>
        <taxon>Convolvulaceae</taxon>
        <taxon>Cuscuteae</taxon>
        <taxon>Cuscuta</taxon>
        <taxon>Cuscuta subgen. Grammica</taxon>
        <taxon>Cuscuta sect. Cleistogrammica</taxon>
    </lineage>
</organism>
<evidence type="ECO:0000256" key="1">
    <source>
        <dbReference type="SAM" id="MobiDB-lite"/>
    </source>
</evidence>
<feature type="region of interest" description="Disordered" evidence="1">
    <location>
        <begin position="783"/>
        <end position="802"/>
    </location>
</feature>
<dbReference type="PANTHER" id="PTHR31286:SF164">
    <property type="entry name" value="ZINC FINGER, CCHC-TYPE"/>
    <property type="match status" value="1"/>
</dbReference>
<reference evidence="2 3" key="1">
    <citation type="submission" date="2018-04" db="EMBL/GenBank/DDBJ databases">
        <authorList>
            <person name="Vogel A."/>
        </authorList>
    </citation>
    <scope>NUCLEOTIDE SEQUENCE [LARGE SCALE GENOMIC DNA]</scope>
</reference>
<dbReference type="InterPro" id="IPR040256">
    <property type="entry name" value="At4g02000-like"/>
</dbReference>
<evidence type="ECO:0000313" key="2">
    <source>
        <dbReference type="EMBL" id="VFQ84581.1"/>
    </source>
</evidence>
<feature type="region of interest" description="Disordered" evidence="1">
    <location>
        <begin position="172"/>
        <end position="194"/>
    </location>
</feature>
<proteinExistence type="predicted"/>
<dbReference type="PANTHER" id="PTHR31286">
    <property type="entry name" value="GLYCINE-RICH CELL WALL STRUCTURAL PROTEIN 1.8-LIKE"/>
    <property type="match status" value="1"/>
</dbReference>
<evidence type="ECO:0000313" key="3">
    <source>
        <dbReference type="Proteomes" id="UP000595140"/>
    </source>
</evidence>
<gene>
    <name evidence="2" type="ORF">CCAM_LOCUS26357</name>
</gene>
<accession>A0A484M6R7</accession>
<dbReference type="OrthoDB" id="786188at2759"/>
<keyword evidence="3" id="KW-1185">Reference proteome</keyword>